<dbReference type="SUPFAM" id="SSF74731">
    <property type="entry name" value="Ribosomal protein L20"/>
    <property type="match status" value="1"/>
</dbReference>
<dbReference type="GO" id="GO:0019843">
    <property type="term" value="F:rRNA binding"/>
    <property type="evidence" value="ECO:0007669"/>
    <property type="project" value="InterPro"/>
</dbReference>
<proteinExistence type="inferred from homology"/>
<dbReference type="RefSeq" id="NP_044786.1">
    <property type="nucleotide sequence ID" value="NC_001823.1"/>
</dbReference>
<organism evidence="5">
    <name type="scientific">Reclinomonas americana</name>
    <dbReference type="NCBI Taxonomy" id="48483"/>
    <lineage>
        <taxon>Eukaryota</taxon>
        <taxon>Discoba</taxon>
        <taxon>Jakobida</taxon>
        <taxon>Histionina</taxon>
        <taxon>Histionidae</taxon>
        <taxon>Reclinomonas</taxon>
    </lineage>
</organism>
<dbReference type="Pfam" id="PF00453">
    <property type="entry name" value="Ribosomal_L20"/>
    <property type="match status" value="1"/>
</dbReference>
<protein>
    <submittedName>
        <fullName evidence="5">Ribosomal protein L20</fullName>
    </submittedName>
</protein>
<name>O21274_RECAM</name>
<keyword evidence="2 4" id="KW-0689">Ribosomal protein</keyword>
<dbReference type="InterPro" id="IPR005813">
    <property type="entry name" value="Ribosomal_bL20"/>
</dbReference>
<accession>O21274</accession>
<dbReference type="FunFam" id="1.10.1900.20:FF:000001">
    <property type="entry name" value="50S ribosomal protein L20"/>
    <property type="match status" value="1"/>
</dbReference>
<gene>
    <name evidence="5" type="primary">rpl20</name>
</gene>
<dbReference type="GO" id="GO:0006412">
    <property type="term" value="P:translation"/>
    <property type="evidence" value="ECO:0007669"/>
    <property type="project" value="InterPro"/>
</dbReference>
<dbReference type="GO" id="GO:0003735">
    <property type="term" value="F:structural constituent of ribosome"/>
    <property type="evidence" value="ECO:0007669"/>
    <property type="project" value="InterPro"/>
</dbReference>
<dbReference type="InterPro" id="IPR035566">
    <property type="entry name" value="Ribosomal_protein_bL20_C"/>
</dbReference>
<evidence type="ECO:0000256" key="2">
    <source>
        <dbReference type="ARBA" id="ARBA00022980"/>
    </source>
</evidence>
<dbReference type="NCBIfam" id="TIGR01032">
    <property type="entry name" value="rplT_bact"/>
    <property type="match status" value="1"/>
</dbReference>
<keyword evidence="3 4" id="KW-0687">Ribonucleoprotein</keyword>
<dbReference type="PIR" id="S78168">
    <property type="entry name" value="S78168"/>
</dbReference>
<evidence type="ECO:0000256" key="3">
    <source>
        <dbReference type="ARBA" id="ARBA00023274"/>
    </source>
</evidence>
<dbReference type="GeneID" id="801156"/>
<comment type="similarity">
    <text evidence="1 4">Belongs to the bacterial ribosomal protein bL20 family.</text>
</comment>
<evidence type="ECO:0000256" key="4">
    <source>
        <dbReference type="RuleBase" id="RU000561"/>
    </source>
</evidence>
<dbReference type="PRINTS" id="PR00062">
    <property type="entry name" value="RIBOSOMALL20"/>
</dbReference>
<evidence type="ECO:0000313" key="5">
    <source>
        <dbReference type="EMBL" id="AAD11901.1"/>
    </source>
</evidence>
<keyword evidence="5" id="KW-0496">Mitochondrion</keyword>
<dbReference type="CDD" id="cd07026">
    <property type="entry name" value="Ribosomal_L20"/>
    <property type="match status" value="1"/>
</dbReference>
<dbReference type="GO" id="GO:0005840">
    <property type="term" value="C:ribosome"/>
    <property type="evidence" value="ECO:0007669"/>
    <property type="project" value="UniProtKB-KW"/>
</dbReference>
<dbReference type="Gene3D" id="1.10.1900.20">
    <property type="entry name" value="Ribosomal protein L20"/>
    <property type="match status" value="1"/>
</dbReference>
<dbReference type="GO" id="GO:1990904">
    <property type="term" value="C:ribonucleoprotein complex"/>
    <property type="evidence" value="ECO:0007669"/>
    <property type="project" value="UniProtKB-KW"/>
</dbReference>
<sequence>MIRVKSGTTTHSRHKKIIKNATGYRGRSKNCFSIAIEKVHKGLQYAYAHRKVNKRFFRNVWIQRINAACTTSQINYSSFIHNLSLQNIQLNRKILSTLAITEPYTFQSILKTINT</sequence>
<dbReference type="HAMAP" id="MF_00382">
    <property type="entry name" value="Ribosomal_bL20"/>
    <property type="match status" value="1"/>
</dbReference>
<dbReference type="AlphaFoldDB" id="O21274"/>
<dbReference type="EMBL" id="AF007261">
    <property type="protein sequence ID" value="AAD11901.1"/>
    <property type="molecule type" value="Genomic_DNA"/>
</dbReference>
<dbReference type="PANTHER" id="PTHR10986">
    <property type="entry name" value="39S RIBOSOMAL PROTEIN L20"/>
    <property type="match status" value="1"/>
</dbReference>
<evidence type="ECO:0000256" key="1">
    <source>
        <dbReference type="ARBA" id="ARBA00007698"/>
    </source>
</evidence>
<reference evidence="5" key="1">
    <citation type="journal article" date="1997" name="Nature">
        <title>An ancestral mitochondrial DNA resembling a eubacterial genome in miniature.</title>
        <authorList>
            <person name="Lang B.F."/>
            <person name="Burger G."/>
            <person name="O'Kelly C.J."/>
            <person name="Cedergren R."/>
            <person name="Golding G.B."/>
            <person name="Lemieux C."/>
            <person name="Sankoff D."/>
            <person name="Turmel M."/>
            <person name="Gray M.W."/>
        </authorList>
    </citation>
    <scope>NUCLEOTIDE SEQUENCE</scope>
    <source>
        <strain evidence="5">ATCC50394</strain>
    </source>
</reference>
<geneLocation type="mitochondrion" evidence="5"/>
<dbReference type="Gene3D" id="6.10.160.10">
    <property type="match status" value="1"/>
</dbReference>